<dbReference type="InterPro" id="IPR012337">
    <property type="entry name" value="RNaseH-like_sf"/>
</dbReference>
<evidence type="ECO:0000313" key="2">
    <source>
        <dbReference type="Proteomes" id="UP000789759"/>
    </source>
</evidence>
<dbReference type="OrthoDB" id="2421461at2759"/>
<reference evidence="1" key="1">
    <citation type="submission" date="2021-06" db="EMBL/GenBank/DDBJ databases">
        <authorList>
            <person name="Kallberg Y."/>
            <person name="Tangrot J."/>
            <person name="Rosling A."/>
        </authorList>
    </citation>
    <scope>NUCLEOTIDE SEQUENCE</scope>
    <source>
        <strain evidence="1">FL966</strain>
    </source>
</reference>
<organism evidence="1 2">
    <name type="scientific">Cetraspora pellucida</name>
    <dbReference type="NCBI Taxonomy" id="1433469"/>
    <lineage>
        <taxon>Eukaryota</taxon>
        <taxon>Fungi</taxon>
        <taxon>Fungi incertae sedis</taxon>
        <taxon>Mucoromycota</taxon>
        <taxon>Glomeromycotina</taxon>
        <taxon>Glomeromycetes</taxon>
        <taxon>Diversisporales</taxon>
        <taxon>Gigasporaceae</taxon>
        <taxon>Cetraspora</taxon>
    </lineage>
</organism>
<name>A0A9N9FS00_9GLOM</name>
<evidence type="ECO:0000313" key="1">
    <source>
        <dbReference type="EMBL" id="CAG8555869.1"/>
    </source>
</evidence>
<proteinExistence type="predicted"/>
<dbReference type="Proteomes" id="UP000789759">
    <property type="component" value="Unassembled WGS sequence"/>
</dbReference>
<keyword evidence="2" id="KW-1185">Reference proteome</keyword>
<dbReference type="EMBL" id="CAJVQA010002719">
    <property type="protein sequence ID" value="CAG8555869.1"/>
    <property type="molecule type" value="Genomic_DNA"/>
</dbReference>
<sequence length="333" mass="39148">MQKHTNNCLNASELAKTIKKPKLQDSNLIQQSTIVSYVNQIDHNKITNLDYKFTKAIYASDKLSIGLLENVYKDIKNNVKQKIDNIQNLTMVSDTCHTVEWITIQIITKIEEVEIHKFLSIITNIAANMKATWKIIKEKYSHIIFLDNIKTVVKYFKDYYISIAKLRHIQRKNYSKEIAFVFPVQLHLDEFWNNLKFIIKILKPIVAALKAFKTNNLTILSTYSCFNMILTKIQKISCSYLAEIQQKIQNHWNYIYHSIITIIFLLNPNYLEESKKNNHELDCLSIFANFISLKYPNEKASRIYANLLKFHNKQILYNNELIWNSAIYLNPLT</sequence>
<comment type="caution">
    <text evidence="1">The sequence shown here is derived from an EMBL/GenBank/DDBJ whole genome shotgun (WGS) entry which is preliminary data.</text>
</comment>
<dbReference type="SUPFAM" id="SSF53098">
    <property type="entry name" value="Ribonuclease H-like"/>
    <property type="match status" value="1"/>
</dbReference>
<protein>
    <submittedName>
        <fullName evidence="1">22524_t:CDS:1</fullName>
    </submittedName>
</protein>
<gene>
    <name evidence="1" type="ORF">CPELLU_LOCUS4973</name>
</gene>
<dbReference type="AlphaFoldDB" id="A0A9N9FS00"/>
<accession>A0A9N9FS00</accession>